<accession>A0A085AGW8</accession>
<name>A0A085AGW8_9ENTR</name>
<proteinExistence type="predicted"/>
<comment type="caution">
    <text evidence="1">The sequence shown here is derived from an EMBL/GenBank/DDBJ whole genome shotgun (WGS) entry which is preliminary data.</text>
</comment>
<dbReference type="Proteomes" id="UP000028630">
    <property type="component" value="Unassembled WGS sequence"/>
</dbReference>
<dbReference type="EMBL" id="JMTB01000039">
    <property type="protein sequence ID" value="KFC09463.1"/>
    <property type="molecule type" value="Genomic_DNA"/>
</dbReference>
<keyword evidence="2" id="KW-1185">Reference proteome</keyword>
<evidence type="ECO:0000313" key="2">
    <source>
        <dbReference type="Proteomes" id="UP000028630"/>
    </source>
</evidence>
<gene>
    <name evidence="1" type="ORF">GTGU_00841</name>
</gene>
<reference evidence="2" key="1">
    <citation type="submission" date="2014-05" db="EMBL/GenBank/DDBJ databases">
        <title>ATOL: Assembling a taxonomically balanced genome-scale reconstruction of the evolutionary history of the Enterobacteriaceae.</title>
        <authorList>
            <person name="Plunkett G. III"/>
            <person name="Neeno-Eckwall E.C."/>
            <person name="Glasner J.D."/>
            <person name="Perna N.T."/>
        </authorList>
    </citation>
    <scope>NUCLEOTIDE SEQUENCE [LARGE SCALE GENOMIC DNA]</scope>
    <source>
        <strain evidence="2">ATCC 49490</strain>
    </source>
</reference>
<protein>
    <submittedName>
        <fullName evidence="1">Uncharacterized protein</fullName>
    </submittedName>
</protein>
<evidence type="ECO:0000313" key="1">
    <source>
        <dbReference type="EMBL" id="KFC09463.1"/>
    </source>
</evidence>
<sequence length="97" mass="10937">MVGALNFALSAPEMDSFIMDQLTLAETRILFSSYGEGLPPNEQTSPCYCVVPCCGTEKYMVFVHRNNYWNLAYNRLFCSSMTATMAAIRYNTQIRGV</sequence>
<organism evidence="1 2">
    <name type="scientific">Trabulsiella guamensis ATCC 49490</name>
    <dbReference type="NCBI Taxonomy" id="1005994"/>
    <lineage>
        <taxon>Bacteria</taxon>
        <taxon>Pseudomonadati</taxon>
        <taxon>Pseudomonadota</taxon>
        <taxon>Gammaproteobacteria</taxon>
        <taxon>Enterobacterales</taxon>
        <taxon>Enterobacteriaceae</taxon>
        <taxon>Trabulsiella</taxon>
    </lineage>
</organism>
<dbReference type="AlphaFoldDB" id="A0A085AGW8"/>